<organism evidence="1">
    <name type="scientific">freshwater metagenome</name>
    <dbReference type="NCBI Taxonomy" id="449393"/>
    <lineage>
        <taxon>unclassified sequences</taxon>
        <taxon>metagenomes</taxon>
        <taxon>ecological metagenomes</taxon>
    </lineage>
</organism>
<name>A0A6J6ZSC3_9ZZZZ</name>
<proteinExistence type="predicted"/>
<dbReference type="AlphaFoldDB" id="A0A6J6ZSC3"/>
<gene>
    <name evidence="1" type="ORF">UFOPK3124_01141</name>
</gene>
<reference evidence="1" key="1">
    <citation type="submission" date="2020-05" db="EMBL/GenBank/DDBJ databases">
        <authorList>
            <person name="Chiriac C."/>
            <person name="Salcher M."/>
            <person name="Ghai R."/>
            <person name="Kavagutti S V."/>
        </authorList>
    </citation>
    <scope>NUCLEOTIDE SEQUENCE</scope>
</reference>
<dbReference type="EMBL" id="CAFAAY010000120">
    <property type="protein sequence ID" value="CAB4823048.1"/>
    <property type="molecule type" value="Genomic_DNA"/>
</dbReference>
<accession>A0A6J6ZSC3</accession>
<protein>
    <submittedName>
        <fullName evidence="1">Unannotated protein</fullName>
    </submittedName>
</protein>
<evidence type="ECO:0000313" key="1">
    <source>
        <dbReference type="EMBL" id="CAB4823048.1"/>
    </source>
</evidence>
<sequence>MCAASAIPSRSSTIPRFVVPAVATTAKTRDVPIECSASISRATSSPCNLRSFLVAILSMSTSITLAADAIEECDSSLHAITQRVASGNFLRASARATTSADKFPIVPP</sequence>